<dbReference type="InterPro" id="IPR054189">
    <property type="entry name" value="DUF6894"/>
</dbReference>
<name>A0AAX3WC44_METEX</name>
<dbReference type="Proteomes" id="UP001223720">
    <property type="component" value="Chromosome"/>
</dbReference>
<evidence type="ECO:0000259" key="1">
    <source>
        <dbReference type="Pfam" id="PF21834"/>
    </source>
</evidence>
<proteinExistence type="predicted"/>
<protein>
    <recommendedName>
        <fullName evidence="1">DUF6894 domain-containing protein</fullName>
    </recommendedName>
</protein>
<reference evidence="2" key="1">
    <citation type="journal article" date="2022" name="Biotechnol. Bioprocess Eng.">
        <title>Pan-genome Analysis Reveals Comparative Genomic Features of Central Metabolic Pathways in Methylorubrum extorquens.</title>
        <authorList>
            <person name="Lee G.M."/>
            <person name="Scott-Nevros Z.K."/>
            <person name="Lee S.-M."/>
            <person name="Kim D."/>
        </authorList>
    </citation>
    <scope>NUCLEOTIDE SEQUENCE</scope>
    <source>
        <strain evidence="2">ATCC 55366</strain>
    </source>
</reference>
<dbReference type="RefSeq" id="WP_056113493.1">
    <property type="nucleotide sequence ID" value="NZ_CP073633.1"/>
</dbReference>
<evidence type="ECO:0000313" key="2">
    <source>
        <dbReference type="EMBL" id="WHQ68541.1"/>
    </source>
</evidence>
<dbReference type="EMBL" id="CP073633">
    <property type="protein sequence ID" value="WHQ68541.1"/>
    <property type="molecule type" value="Genomic_DNA"/>
</dbReference>
<accession>A0AAX3WC44</accession>
<dbReference type="AlphaFoldDB" id="A0AAX3WC44"/>
<dbReference type="Pfam" id="PF21834">
    <property type="entry name" value="DUF6894"/>
    <property type="match status" value="1"/>
</dbReference>
<evidence type="ECO:0000313" key="3">
    <source>
        <dbReference type="Proteomes" id="UP001223720"/>
    </source>
</evidence>
<organism evidence="2 3">
    <name type="scientific">Methylorubrum extorquens</name>
    <name type="common">Methylobacterium dichloromethanicum</name>
    <name type="synonym">Methylobacterium extorquens</name>
    <dbReference type="NCBI Taxonomy" id="408"/>
    <lineage>
        <taxon>Bacteria</taxon>
        <taxon>Pseudomonadati</taxon>
        <taxon>Pseudomonadota</taxon>
        <taxon>Alphaproteobacteria</taxon>
        <taxon>Hyphomicrobiales</taxon>
        <taxon>Methylobacteriaceae</taxon>
        <taxon>Methylorubrum</taxon>
    </lineage>
</organism>
<gene>
    <name evidence="2" type="ORF">KEC54_19450</name>
</gene>
<feature type="domain" description="DUF6894" evidence="1">
    <location>
        <begin position="3"/>
        <end position="70"/>
    </location>
</feature>
<sequence length="79" mass="8867">MPRFFFDVHDGRNERDDEGTVCADVQAAALEAKLLLPEIARHEVPKDGERQTITVLVTDEEGHPVYSAALCFVGTWLLR</sequence>